<dbReference type="InterPro" id="IPR023753">
    <property type="entry name" value="FAD/NAD-binding_dom"/>
</dbReference>
<dbReference type="EMBL" id="CP062008">
    <property type="protein sequence ID" value="QPG68199.1"/>
    <property type="molecule type" value="Genomic_DNA"/>
</dbReference>
<dbReference type="GO" id="GO:0016651">
    <property type="term" value="F:oxidoreductase activity, acting on NAD(P)H"/>
    <property type="evidence" value="ECO:0007669"/>
    <property type="project" value="TreeGrafter"/>
</dbReference>
<dbReference type="PRINTS" id="PR00368">
    <property type="entry name" value="FADPNR"/>
</dbReference>
<evidence type="ECO:0000256" key="2">
    <source>
        <dbReference type="ARBA" id="ARBA00022630"/>
    </source>
</evidence>
<dbReference type="Pfam" id="PF14759">
    <property type="entry name" value="Reductase_C"/>
    <property type="match status" value="1"/>
</dbReference>
<feature type="domain" description="Reductase C-terminal" evidence="6">
    <location>
        <begin position="329"/>
        <end position="390"/>
    </location>
</feature>
<name>A0A8E4R5G9_MYCMU</name>
<keyword evidence="4" id="KW-0560">Oxidoreductase</keyword>
<reference evidence="7 8" key="1">
    <citation type="journal article" date="2019" name="BMC Evol. Biol.">
        <title>Comparative genomics of Mycobacterium mucogenicum and Mycobacterium neoaurum clade members emphasizing tRNA and non-coding RNA.</title>
        <authorList>
            <person name="Behra P.R.K."/>
            <person name="Pettersson B.M.F."/>
            <person name="Das S."/>
            <person name="Dasgupta S."/>
            <person name="Kirsebom L.A."/>
        </authorList>
    </citation>
    <scope>NUCLEOTIDE SEQUENCE [LARGE SCALE GENOMIC DNA]</scope>
    <source>
        <strain evidence="7 8">DSM 44124</strain>
    </source>
</reference>
<protein>
    <submittedName>
        <fullName evidence="7">FAD-dependent oxidoreductase</fullName>
    </submittedName>
</protein>
<dbReference type="SUPFAM" id="SSF51905">
    <property type="entry name" value="FAD/NAD(P)-binding domain"/>
    <property type="match status" value="2"/>
</dbReference>
<dbReference type="InterPro" id="IPR050446">
    <property type="entry name" value="FAD-oxidoreductase/Apoptosis"/>
</dbReference>
<evidence type="ECO:0000256" key="1">
    <source>
        <dbReference type="ARBA" id="ARBA00001974"/>
    </source>
</evidence>
<sequence>MKHVAIVGASLAGLSAARALRAQGFDGRLTVIGDEAQRPYDRPPLSKEFLCGTVSEADLALESDDDDLQADWRLGVAAAKLDSRSGAIELADGTRIDADGVVIATGSRARRWPGCEGMAGVHVIRTIDDAVALRAELVPGARLVVIGAGFIGAEVASTARKLGLDVTVVEAAPTPLQMQLGGWLGGVVAGAHAANGTRLICGVGVVGLVGQERALRTPGGVRRVAGVDLTDGRHLPADVVVVGIGGVPNIDWLQGSGLALGNGVLCGTHGQTALPNVVAVGDCAAWLDAATDTHHRVEHWTGALERPAMAVAALLAGGLRQESTVKPPYFWSDQYGSRIQFAGVARPDDEITIEEGSCEERCLLATYRRDGRLVAVLGIDQPRLFTRWRRQLVPTPTAV</sequence>
<dbReference type="SUPFAM" id="SSF55424">
    <property type="entry name" value="FAD/NAD-linked reductases, dimerisation (C-terminal) domain"/>
    <property type="match status" value="1"/>
</dbReference>
<dbReference type="InterPro" id="IPR016156">
    <property type="entry name" value="FAD/NAD-linked_Rdtase_dimer_sf"/>
</dbReference>
<feature type="domain" description="FAD/NAD(P)-binding" evidence="5">
    <location>
        <begin position="3"/>
        <end position="304"/>
    </location>
</feature>
<comment type="cofactor">
    <cofactor evidence="1">
        <name>FAD</name>
        <dbReference type="ChEBI" id="CHEBI:57692"/>
    </cofactor>
</comment>
<evidence type="ECO:0000259" key="6">
    <source>
        <dbReference type="Pfam" id="PF14759"/>
    </source>
</evidence>
<dbReference type="InterPro" id="IPR036188">
    <property type="entry name" value="FAD/NAD-bd_sf"/>
</dbReference>
<dbReference type="KEGG" id="mmuc:C1S78_022345"/>
<dbReference type="GeneID" id="76727692"/>
<dbReference type="PANTHER" id="PTHR43557:SF2">
    <property type="entry name" value="RIESKE DOMAIN-CONTAINING PROTEIN-RELATED"/>
    <property type="match status" value="1"/>
</dbReference>
<keyword evidence="2" id="KW-0285">Flavoprotein</keyword>
<dbReference type="PANTHER" id="PTHR43557">
    <property type="entry name" value="APOPTOSIS-INDUCING FACTOR 1"/>
    <property type="match status" value="1"/>
</dbReference>
<gene>
    <name evidence="7" type="ORF">C1S78_022345</name>
</gene>
<dbReference type="Gene3D" id="3.50.50.60">
    <property type="entry name" value="FAD/NAD(P)-binding domain"/>
    <property type="match status" value="2"/>
</dbReference>
<dbReference type="AlphaFoldDB" id="A0A8E4R5G9"/>
<evidence type="ECO:0000256" key="4">
    <source>
        <dbReference type="ARBA" id="ARBA00023002"/>
    </source>
</evidence>
<dbReference type="Pfam" id="PF07992">
    <property type="entry name" value="Pyr_redox_2"/>
    <property type="match status" value="1"/>
</dbReference>
<dbReference type="PRINTS" id="PR00411">
    <property type="entry name" value="PNDRDTASEI"/>
</dbReference>
<keyword evidence="8" id="KW-1185">Reference proteome</keyword>
<reference evidence="7 8" key="2">
    <citation type="journal article" date="2019" name="Sci. Rep.">
        <title>Insight into the biology of Mycobacterium mucogenicum and Mycobacterium neoaurum clade members.</title>
        <authorList>
            <person name="Behra P.R.K."/>
            <person name="Pettersson B.M.F."/>
            <person name="Ramesh M."/>
            <person name="Dasgupta S."/>
            <person name="Kirsebom L.A."/>
        </authorList>
    </citation>
    <scope>NUCLEOTIDE SEQUENCE [LARGE SCALE GENOMIC DNA]</scope>
    <source>
        <strain evidence="7 8">DSM 44124</strain>
    </source>
</reference>
<evidence type="ECO:0000313" key="7">
    <source>
        <dbReference type="EMBL" id="QPG68199.1"/>
    </source>
</evidence>
<dbReference type="RefSeq" id="WP_020101512.1">
    <property type="nucleotide sequence ID" value="NZ_ANBS01000023.1"/>
</dbReference>
<evidence type="ECO:0000259" key="5">
    <source>
        <dbReference type="Pfam" id="PF07992"/>
    </source>
</evidence>
<keyword evidence="3" id="KW-0274">FAD</keyword>
<evidence type="ECO:0000256" key="3">
    <source>
        <dbReference type="ARBA" id="ARBA00022827"/>
    </source>
</evidence>
<evidence type="ECO:0000313" key="8">
    <source>
        <dbReference type="Proteomes" id="UP000309231"/>
    </source>
</evidence>
<dbReference type="Proteomes" id="UP000309231">
    <property type="component" value="Chromosome"/>
</dbReference>
<proteinExistence type="predicted"/>
<organism evidence="7 8">
    <name type="scientific">Mycolicibacterium mucogenicum DSM 44124</name>
    <dbReference type="NCBI Taxonomy" id="1226753"/>
    <lineage>
        <taxon>Bacteria</taxon>
        <taxon>Bacillati</taxon>
        <taxon>Actinomycetota</taxon>
        <taxon>Actinomycetes</taxon>
        <taxon>Mycobacteriales</taxon>
        <taxon>Mycobacteriaceae</taxon>
        <taxon>Mycolicibacterium</taxon>
    </lineage>
</organism>
<accession>A0A8E4R5G9</accession>
<dbReference type="InterPro" id="IPR028202">
    <property type="entry name" value="Reductase_C"/>
</dbReference>
<dbReference type="Gene3D" id="3.30.390.30">
    <property type="match status" value="1"/>
</dbReference>
<dbReference type="GO" id="GO:0005737">
    <property type="term" value="C:cytoplasm"/>
    <property type="evidence" value="ECO:0007669"/>
    <property type="project" value="TreeGrafter"/>
</dbReference>